<evidence type="ECO:0000256" key="11">
    <source>
        <dbReference type="ARBA" id="ARBA00023180"/>
    </source>
</evidence>
<dbReference type="FunFam" id="3.30.70.1230:FF:000050">
    <property type="entry name" value="Guanylate cyclase"/>
    <property type="match status" value="1"/>
</dbReference>
<gene>
    <name evidence="16 18" type="ORF">CBG19453</name>
    <name evidence="16" type="ORF">CBG_19453</name>
</gene>
<name>A8XVP5_CAEBR</name>
<dbReference type="Gene3D" id="3.30.70.1230">
    <property type="entry name" value="Nucleotide cyclase"/>
    <property type="match status" value="1"/>
</dbReference>
<dbReference type="Proteomes" id="UP000008549">
    <property type="component" value="Unassembled WGS sequence"/>
</dbReference>
<dbReference type="GO" id="GO:0001653">
    <property type="term" value="F:peptide receptor activity"/>
    <property type="evidence" value="ECO:0000318"/>
    <property type="project" value="GO_Central"/>
</dbReference>
<dbReference type="KEGG" id="cbr:CBG_19453"/>
<dbReference type="InterPro" id="IPR001245">
    <property type="entry name" value="Ser-Thr/Tyr_kinase_cat_dom"/>
</dbReference>
<feature type="domain" description="Guanylate cyclase" evidence="15">
    <location>
        <begin position="425"/>
        <end position="560"/>
    </location>
</feature>
<dbReference type="GO" id="GO:0005525">
    <property type="term" value="F:GTP binding"/>
    <property type="evidence" value="ECO:0007669"/>
    <property type="project" value="UniProtKB-KW"/>
</dbReference>
<keyword evidence="8" id="KW-1133">Transmembrane helix</keyword>
<dbReference type="InterPro" id="IPR011009">
    <property type="entry name" value="Kinase-like_dom_sf"/>
</dbReference>
<dbReference type="Gene3D" id="1.10.510.10">
    <property type="entry name" value="Transferase(Phosphotransferase) domain 1"/>
    <property type="match status" value="1"/>
</dbReference>
<dbReference type="EC" id="4.6.1.2" evidence="3"/>
<dbReference type="SMART" id="SM00220">
    <property type="entry name" value="S_TKc"/>
    <property type="match status" value="1"/>
</dbReference>
<evidence type="ECO:0000259" key="15">
    <source>
        <dbReference type="PROSITE" id="PS50125"/>
    </source>
</evidence>
<feature type="domain" description="Protein kinase" evidence="14">
    <location>
        <begin position="62"/>
        <end position="352"/>
    </location>
</feature>
<dbReference type="GO" id="GO:0005886">
    <property type="term" value="C:plasma membrane"/>
    <property type="evidence" value="ECO:0000318"/>
    <property type="project" value="GO_Central"/>
</dbReference>
<dbReference type="GO" id="GO:0004672">
    <property type="term" value="F:protein kinase activity"/>
    <property type="evidence" value="ECO:0007669"/>
    <property type="project" value="InterPro"/>
</dbReference>
<dbReference type="EMBL" id="HE601126">
    <property type="protein sequence ID" value="CAP36698.2"/>
    <property type="molecule type" value="Genomic_DNA"/>
</dbReference>
<evidence type="ECO:0000256" key="12">
    <source>
        <dbReference type="ARBA" id="ARBA00023239"/>
    </source>
</evidence>
<dbReference type="GO" id="GO:0005524">
    <property type="term" value="F:ATP binding"/>
    <property type="evidence" value="ECO:0007669"/>
    <property type="project" value="InterPro"/>
</dbReference>
<dbReference type="PANTHER" id="PTHR11920:SF355">
    <property type="entry name" value="RECEPTOR-TYPE GUANYLATE CYCLASE GCY-10-RELATED"/>
    <property type="match status" value="1"/>
</dbReference>
<evidence type="ECO:0000256" key="1">
    <source>
        <dbReference type="ARBA" id="ARBA00001436"/>
    </source>
</evidence>
<evidence type="ECO:0000259" key="14">
    <source>
        <dbReference type="PROSITE" id="PS50011"/>
    </source>
</evidence>
<keyword evidence="5" id="KW-0812">Transmembrane</keyword>
<dbReference type="CDD" id="cd07302">
    <property type="entry name" value="CHD"/>
    <property type="match status" value="1"/>
</dbReference>
<evidence type="ECO:0000256" key="10">
    <source>
        <dbReference type="ARBA" id="ARBA00023136"/>
    </source>
</evidence>
<keyword evidence="11" id="KW-0325">Glycoprotein</keyword>
<evidence type="ECO:0000256" key="3">
    <source>
        <dbReference type="ARBA" id="ARBA00012202"/>
    </source>
</evidence>
<keyword evidence="10" id="KW-0472">Membrane</keyword>
<evidence type="ECO:0000313" key="18">
    <source>
        <dbReference type="WormBase" id="CBG19453"/>
    </source>
</evidence>
<proteinExistence type="predicted"/>
<accession>A8XVP5</accession>
<dbReference type="InParanoid" id="A8XVP5"/>
<dbReference type="SMART" id="SM00044">
    <property type="entry name" value="CYCc"/>
    <property type="match status" value="1"/>
</dbReference>
<keyword evidence="17" id="KW-1185">Reference proteome</keyword>
<keyword evidence="13" id="KW-0141">cGMP biosynthesis</keyword>
<keyword evidence="9" id="KW-0342">GTP-binding</keyword>
<dbReference type="GO" id="GO:0007635">
    <property type="term" value="P:chemosensory behavior"/>
    <property type="evidence" value="ECO:0007669"/>
    <property type="project" value="UniProtKB-ARBA"/>
</dbReference>
<dbReference type="GO" id="GO:0035556">
    <property type="term" value="P:intracellular signal transduction"/>
    <property type="evidence" value="ECO:0007669"/>
    <property type="project" value="InterPro"/>
</dbReference>
<keyword evidence="4" id="KW-1003">Cell membrane</keyword>
<keyword evidence="6" id="KW-0732">Signal</keyword>
<evidence type="ECO:0000313" key="17">
    <source>
        <dbReference type="Proteomes" id="UP000008549"/>
    </source>
</evidence>
<keyword evidence="7" id="KW-0547">Nucleotide-binding</keyword>
<dbReference type="GO" id="GO:0006182">
    <property type="term" value="P:cGMP biosynthetic process"/>
    <property type="evidence" value="ECO:0000318"/>
    <property type="project" value="GO_Central"/>
</dbReference>
<evidence type="ECO:0000256" key="7">
    <source>
        <dbReference type="ARBA" id="ARBA00022741"/>
    </source>
</evidence>
<dbReference type="eggNOG" id="KOG1023">
    <property type="taxonomic scope" value="Eukaryota"/>
</dbReference>
<comment type="subcellular location">
    <subcellularLocation>
        <location evidence="2">Cell membrane</location>
        <topology evidence="2">Single-pass type I membrane protein</topology>
    </subcellularLocation>
</comment>
<dbReference type="GO" id="GO:0007168">
    <property type="term" value="P:receptor guanylyl cyclase signaling pathway"/>
    <property type="evidence" value="ECO:0000318"/>
    <property type="project" value="GO_Central"/>
</dbReference>
<dbReference type="Pfam" id="PF07714">
    <property type="entry name" value="PK_Tyr_Ser-Thr"/>
    <property type="match status" value="1"/>
</dbReference>
<dbReference type="InterPro" id="IPR029787">
    <property type="entry name" value="Nucleotide_cyclase"/>
</dbReference>
<dbReference type="OMA" id="NIAECIM"/>
<evidence type="ECO:0000256" key="8">
    <source>
        <dbReference type="ARBA" id="ARBA00022989"/>
    </source>
</evidence>
<evidence type="ECO:0000256" key="6">
    <source>
        <dbReference type="ARBA" id="ARBA00022729"/>
    </source>
</evidence>
<evidence type="ECO:0000256" key="9">
    <source>
        <dbReference type="ARBA" id="ARBA00023134"/>
    </source>
</evidence>
<dbReference type="Pfam" id="PF00211">
    <property type="entry name" value="Guanylate_cyc"/>
    <property type="match status" value="1"/>
</dbReference>
<dbReference type="GO" id="GO:0004383">
    <property type="term" value="F:guanylate cyclase activity"/>
    <property type="evidence" value="ECO:0000318"/>
    <property type="project" value="GO_Central"/>
</dbReference>
<dbReference type="STRING" id="6238.A8XVP5"/>
<dbReference type="PANTHER" id="PTHR11920">
    <property type="entry name" value="GUANYLYL CYCLASE"/>
    <property type="match status" value="1"/>
</dbReference>
<dbReference type="SUPFAM" id="SSF56112">
    <property type="entry name" value="Protein kinase-like (PK-like)"/>
    <property type="match status" value="1"/>
</dbReference>
<sequence length="621" mass="70796">MPCWPLNYFSKEQNAGPNLAAQKMSWKVSKDELKIIVNKNANTSIQKMSRELENKNSKEENPIISKRRVFGSYALVGTQRAEFLQFKQFTMIHLSPDVIDYLYTLKQLQNDNLAKFLGIQCNDDTMPTLTVLHTLVERGTLEEFCLNQDFSMNETFKSAFMRDMLRGLNYLHKGPIGYHGFLQAATCLIDINWVLKLSLYGVTNFICDALDNKNIQAPDFLDRTVSRTTTSQIQARNLSKLNLNCALLCSIRYDKTGEKPPRMVRGSQKGDMYSVGMILYMMIERDDPYMFSHELGRPDQRLVKDIIVNNKLPRIAEEHNSEALLLEKCKECWSRKPEERPDVRDIMDTISIVYASAKGSLVDQMMKINEKYAAELEDLVAIRTEELAYAKETTMKILNEMLPQAVAEDLKNGIVQMPRSYESATVMFVQICEFNVLMKKSTPDQVIAFLNDVFDQFDSVIKHHVAYKVETTGETYMVASGVPEENDGQHIFEIAEIALEIREVAAVYVLPHDPKYIVSCGFLRIRTGFHMGPIAAGVIGIKSPRYCLFGDTVNYASRMQSTCAPNQIQTSEITAKVLENSKRYILDDKKLVYVKGKGDIKCYLLTGRTYRGAKQVEELQN</sequence>
<dbReference type="PROSITE" id="PS50125">
    <property type="entry name" value="GUANYLATE_CYCLASE_2"/>
    <property type="match status" value="1"/>
</dbReference>
<reference evidence="16 17" key="2">
    <citation type="journal article" date="2011" name="PLoS Genet.">
        <title>Caenorhabditis briggsae recombinant inbred line genotypes reveal inter-strain incompatibility and the evolution of recombination.</title>
        <authorList>
            <person name="Ross J.A."/>
            <person name="Koboldt D.C."/>
            <person name="Staisch J.E."/>
            <person name="Chamberlin H.M."/>
            <person name="Gupta B.P."/>
            <person name="Miller R.D."/>
            <person name="Baird S.E."/>
            <person name="Haag E.S."/>
        </authorList>
    </citation>
    <scope>NUCLEOTIDE SEQUENCE [LARGE SCALE GENOMIC DNA]</scope>
    <source>
        <strain evidence="16 17">AF16</strain>
    </source>
</reference>
<dbReference type="GeneID" id="8588475"/>
<dbReference type="SUPFAM" id="SSF55073">
    <property type="entry name" value="Nucleotide cyclase"/>
    <property type="match status" value="1"/>
</dbReference>
<organism evidence="16 17">
    <name type="scientific">Caenorhabditis briggsae</name>
    <dbReference type="NCBI Taxonomy" id="6238"/>
    <lineage>
        <taxon>Eukaryota</taxon>
        <taxon>Metazoa</taxon>
        <taxon>Ecdysozoa</taxon>
        <taxon>Nematoda</taxon>
        <taxon>Chromadorea</taxon>
        <taxon>Rhabditida</taxon>
        <taxon>Rhabditina</taxon>
        <taxon>Rhabditomorpha</taxon>
        <taxon>Rhabditoidea</taxon>
        <taxon>Rhabditidae</taxon>
        <taxon>Peloderinae</taxon>
        <taxon>Caenorhabditis</taxon>
    </lineage>
</organism>
<dbReference type="WormBase" id="CBG19453">
    <property type="protein sequence ID" value="CBP41107"/>
    <property type="gene ID" value="WBGene00038669"/>
</dbReference>
<evidence type="ECO:0000313" key="16">
    <source>
        <dbReference type="EMBL" id="CAP36698.2"/>
    </source>
</evidence>
<evidence type="ECO:0000256" key="2">
    <source>
        <dbReference type="ARBA" id="ARBA00004251"/>
    </source>
</evidence>
<dbReference type="GO" id="GO:0050913">
    <property type="term" value="P:sensory perception of bitter taste"/>
    <property type="evidence" value="ECO:0007669"/>
    <property type="project" value="UniProtKB-ARBA"/>
</dbReference>
<protein>
    <recommendedName>
        <fullName evidence="3">guanylate cyclase</fullName>
        <ecNumber evidence="3">4.6.1.2</ecNumber>
    </recommendedName>
</protein>
<dbReference type="RefSeq" id="XP_045096782.1">
    <property type="nucleotide sequence ID" value="XM_045235557.1"/>
</dbReference>
<keyword evidence="12" id="KW-0456">Lyase</keyword>
<dbReference type="CTD" id="8588475"/>
<evidence type="ECO:0000256" key="5">
    <source>
        <dbReference type="ARBA" id="ARBA00022692"/>
    </source>
</evidence>
<dbReference type="HOGENOM" id="CLU_001072_11_1_1"/>
<dbReference type="InterPro" id="IPR001054">
    <property type="entry name" value="A/G_cyclase"/>
</dbReference>
<dbReference type="FunFam" id="1.10.510.10:FF:001285">
    <property type="entry name" value="Guanylate cyclase"/>
    <property type="match status" value="1"/>
</dbReference>
<dbReference type="PROSITE" id="PS50011">
    <property type="entry name" value="PROTEIN_KINASE_DOM"/>
    <property type="match status" value="1"/>
</dbReference>
<reference evidence="16 17" key="1">
    <citation type="journal article" date="2003" name="PLoS Biol.">
        <title>The genome sequence of Caenorhabditis briggsae: a platform for comparative genomics.</title>
        <authorList>
            <person name="Stein L.D."/>
            <person name="Bao Z."/>
            <person name="Blasiar D."/>
            <person name="Blumenthal T."/>
            <person name="Brent M.R."/>
            <person name="Chen N."/>
            <person name="Chinwalla A."/>
            <person name="Clarke L."/>
            <person name="Clee C."/>
            <person name="Coghlan A."/>
            <person name="Coulson A."/>
            <person name="D'Eustachio P."/>
            <person name="Fitch D.H."/>
            <person name="Fulton L.A."/>
            <person name="Fulton R.E."/>
            <person name="Griffiths-Jones S."/>
            <person name="Harris T.W."/>
            <person name="Hillier L.W."/>
            <person name="Kamath R."/>
            <person name="Kuwabara P.E."/>
            <person name="Mardis E.R."/>
            <person name="Marra M.A."/>
            <person name="Miner T.L."/>
            <person name="Minx P."/>
            <person name="Mullikin J.C."/>
            <person name="Plumb R.W."/>
            <person name="Rogers J."/>
            <person name="Schein J.E."/>
            <person name="Sohrmann M."/>
            <person name="Spieth J."/>
            <person name="Stajich J.E."/>
            <person name="Wei C."/>
            <person name="Willey D."/>
            <person name="Wilson R.K."/>
            <person name="Durbin R."/>
            <person name="Waterston R.H."/>
        </authorList>
    </citation>
    <scope>NUCLEOTIDE SEQUENCE [LARGE SCALE GENOMIC DNA]</scope>
    <source>
        <strain evidence="16 17">AF16</strain>
    </source>
</reference>
<evidence type="ECO:0000256" key="13">
    <source>
        <dbReference type="ARBA" id="ARBA00023293"/>
    </source>
</evidence>
<evidence type="ECO:0000256" key="4">
    <source>
        <dbReference type="ARBA" id="ARBA00022475"/>
    </source>
</evidence>
<dbReference type="InterPro" id="IPR000719">
    <property type="entry name" value="Prot_kinase_dom"/>
</dbReference>
<dbReference type="AlphaFoldDB" id="A8XVP5"/>
<comment type="catalytic activity">
    <reaction evidence="1">
        <text>GTP = 3',5'-cyclic GMP + diphosphate</text>
        <dbReference type="Rhea" id="RHEA:13665"/>
        <dbReference type="ChEBI" id="CHEBI:33019"/>
        <dbReference type="ChEBI" id="CHEBI:37565"/>
        <dbReference type="ChEBI" id="CHEBI:57746"/>
        <dbReference type="EC" id="4.6.1.2"/>
    </reaction>
</comment>
<dbReference type="InterPro" id="IPR050401">
    <property type="entry name" value="Cyclic_nucleotide_synthase"/>
</dbReference>